<dbReference type="GO" id="GO:0005743">
    <property type="term" value="C:mitochondrial inner membrane"/>
    <property type="evidence" value="ECO:0007669"/>
    <property type="project" value="UniProtKB-SubCell"/>
</dbReference>
<dbReference type="PROSITE" id="PS00153">
    <property type="entry name" value="ATPASE_GAMMA"/>
    <property type="match status" value="1"/>
</dbReference>
<evidence type="ECO:0000256" key="7">
    <source>
        <dbReference type="ARBA" id="ARBA00023065"/>
    </source>
</evidence>
<dbReference type="EMBL" id="CP055898">
    <property type="protein sequence ID" value="QKX53337.1"/>
    <property type="molecule type" value="Genomic_DNA"/>
</dbReference>
<dbReference type="SUPFAM" id="SSF46565">
    <property type="entry name" value="Chaperone J-domain"/>
    <property type="match status" value="1"/>
</dbReference>
<dbReference type="Pfam" id="PF00231">
    <property type="entry name" value="ATP-synt"/>
    <property type="match status" value="1"/>
</dbReference>
<dbReference type="Gene3D" id="1.10.287.80">
    <property type="entry name" value="ATP synthase, gamma subunit, helix hairpin domain"/>
    <property type="match status" value="1"/>
</dbReference>
<evidence type="ECO:0000256" key="11">
    <source>
        <dbReference type="ARBA" id="ARBA00023310"/>
    </source>
</evidence>
<name>A0A7H8QH88_TALRU</name>
<comment type="subcellular location">
    <subcellularLocation>
        <location evidence="1">Mitochondrion inner membrane</location>
        <topology evidence="1">Peripheral membrane protein</topology>
    </subcellularLocation>
</comment>
<dbReference type="Gene3D" id="3.40.1380.10">
    <property type="match status" value="1"/>
</dbReference>
<evidence type="ECO:0000256" key="4">
    <source>
        <dbReference type="ARBA" id="ARBA00022448"/>
    </source>
</evidence>
<organism evidence="15 16">
    <name type="scientific">Talaromyces rugulosus</name>
    <name type="common">Penicillium rugulosum</name>
    <dbReference type="NCBI Taxonomy" id="121627"/>
    <lineage>
        <taxon>Eukaryota</taxon>
        <taxon>Fungi</taxon>
        <taxon>Dikarya</taxon>
        <taxon>Ascomycota</taxon>
        <taxon>Pezizomycotina</taxon>
        <taxon>Eurotiomycetes</taxon>
        <taxon>Eurotiomycetidae</taxon>
        <taxon>Eurotiales</taxon>
        <taxon>Trichocomaceae</taxon>
        <taxon>Talaromyces</taxon>
        <taxon>Talaromyces sect. Islandici</taxon>
    </lineage>
</organism>
<dbReference type="PANTHER" id="PTHR11693">
    <property type="entry name" value="ATP SYNTHASE GAMMA CHAIN"/>
    <property type="match status" value="1"/>
</dbReference>
<accession>A0A7H8QH88</accession>
<dbReference type="SUPFAM" id="SSF52943">
    <property type="entry name" value="ATP synthase (F1-ATPase), gamma subunit"/>
    <property type="match status" value="1"/>
</dbReference>
<keyword evidence="8" id="KW-0496">Mitochondrion</keyword>
<dbReference type="GeneID" id="55987928"/>
<evidence type="ECO:0000256" key="1">
    <source>
        <dbReference type="ARBA" id="ARBA00004637"/>
    </source>
</evidence>
<keyword evidence="5" id="KW-0375">Hydrogen ion transport</keyword>
<feature type="region of interest" description="Disordered" evidence="13">
    <location>
        <begin position="435"/>
        <end position="472"/>
    </location>
</feature>
<dbReference type="PANTHER" id="PTHR11693:SF22">
    <property type="entry name" value="ATP SYNTHASE SUBUNIT GAMMA, MITOCHONDRIAL"/>
    <property type="match status" value="1"/>
</dbReference>
<proteinExistence type="inferred from homology"/>
<dbReference type="InterPro" id="IPR001623">
    <property type="entry name" value="DnaJ_domain"/>
</dbReference>
<feature type="domain" description="J" evidence="14">
    <location>
        <begin position="325"/>
        <end position="390"/>
    </location>
</feature>
<keyword evidence="6" id="KW-0999">Mitochondrion inner membrane</keyword>
<dbReference type="InterPro" id="IPR036869">
    <property type="entry name" value="J_dom_sf"/>
</dbReference>
<evidence type="ECO:0000256" key="8">
    <source>
        <dbReference type="ARBA" id="ARBA00023128"/>
    </source>
</evidence>
<evidence type="ECO:0000256" key="6">
    <source>
        <dbReference type="ARBA" id="ARBA00022792"/>
    </source>
</evidence>
<evidence type="ECO:0000256" key="13">
    <source>
        <dbReference type="SAM" id="MobiDB-lite"/>
    </source>
</evidence>
<dbReference type="FunFam" id="3.40.1380.10:FF:000003">
    <property type="entry name" value="ATP synthase subunit gamma"/>
    <property type="match status" value="1"/>
</dbReference>
<dbReference type="Pfam" id="PF00226">
    <property type="entry name" value="DnaJ"/>
    <property type="match status" value="1"/>
</dbReference>
<dbReference type="PROSITE" id="PS50076">
    <property type="entry name" value="DNAJ_2"/>
    <property type="match status" value="1"/>
</dbReference>
<dbReference type="InterPro" id="IPR000131">
    <property type="entry name" value="ATP_synth_F1_gsu"/>
</dbReference>
<evidence type="ECO:0000256" key="3">
    <source>
        <dbReference type="ARBA" id="ARBA00020843"/>
    </source>
</evidence>
<keyword evidence="9" id="KW-0472">Membrane</keyword>
<dbReference type="OrthoDB" id="239812at2759"/>
<keyword evidence="10" id="KW-0139">CF(1)</keyword>
<keyword evidence="11" id="KW-0066">ATP synthesis</keyword>
<reference evidence="16" key="1">
    <citation type="submission" date="2020-06" db="EMBL/GenBank/DDBJ databases">
        <title>A chromosome-scale genome assembly of Talaromyces rugulosus W13939.</title>
        <authorList>
            <person name="Wang B."/>
            <person name="Guo L."/>
            <person name="Ye K."/>
            <person name="Wang L."/>
        </authorList>
    </citation>
    <scope>NUCLEOTIDE SEQUENCE [LARGE SCALE GENOMIC DNA]</scope>
    <source>
        <strain evidence="16">W13939</strain>
    </source>
</reference>
<protein>
    <recommendedName>
        <fullName evidence="3">ATP synthase subunit gamma, mitochondrial</fullName>
    </recommendedName>
    <alternativeName>
        <fullName evidence="12">F-ATPase gamma subunit</fullName>
    </alternativeName>
</protein>
<evidence type="ECO:0000256" key="9">
    <source>
        <dbReference type="ARBA" id="ARBA00023136"/>
    </source>
</evidence>
<evidence type="ECO:0000256" key="2">
    <source>
        <dbReference type="ARBA" id="ARBA00007681"/>
    </source>
</evidence>
<keyword evidence="7" id="KW-0406">Ion transport</keyword>
<evidence type="ECO:0000259" key="14">
    <source>
        <dbReference type="PROSITE" id="PS50076"/>
    </source>
</evidence>
<dbReference type="PRINTS" id="PR00625">
    <property type="entry name" value="JDOMAIN"/>
</dbReference>
<keyword evidence="16" id="KW-1185">Reference proteome</keyword>
<evidence type="ECO:0000256" key="10">
    <source>
        <dbReference type="ARBA" id="ARBA00023196"/>
    </source>
</evidence>
<comment type="similarity">
    <text evidence="2">Belongs to the ATPase gamma chain family.</text>
</comment>
<dbReference type="CDD" id="cd06257">
    <property type="entry name" value="DnaJ"/>
    <property type="match status" value="1"/>
</dbReference>
<dbReference type="CDD" id="cd12151">
    <property type="entry name" value="F1-ATPase_gamma"/>
    <property type="match status" value="1"/>
</dbReference>
<sequence length="698" mass="78918">MLSRAARPALKAGSAAAIRAAPSNAAGFATLREIEGRLKSIRNIEKITNTMKIVASTRLTRAQKAMQESRVYGETSNTVFESAETKPLDDKKTLFVVASSDKGLCGGIHSSLSKATRRLLVGNENADIVILGEKAKAQLSRSNAEKIVLSFSQVCKDIPTFADAQAIADQIALLPADYASVKIIYNKFVNAQSYEASIVEAYSEEAITESPNISAFEVEEEALANLRQYALANSLFWALAEGHACEISARRNAMENASKNAGDMIQKFQILYNRQRQATITGELVEIITGATASEDILMLTIHLAFPLSKSSSHEGCILSLGMVDYYKILGVARDASARDISTSYKKLALKYHPDKSDNTDKSLAYFQQIQEAIEVLRDPVKKEKYDKTEPRFEWEKVVDDIYNDYSDAWATWDPEDPDYQEFAAWEEARYKQTWHEEGEAEDTTQSQQQQQQQQEEEEEEEEQHWRKSQKEWRQKRAEAMRARIIRDEENLNTDEDKSEIFSKIPIYECHVNGSTTTEEDADLLQNSKYDSHLDSYPLIDLSDPPEDDHPGGQYASGIQELLGDNGWVDNEYIEAVVSNQQTTSQGPYERLSRFLEYKLCSGRYHQENMQAEIAGLYLESMQQCFMDLQMHHMDDNVTCNPEGFRQCHHLGPWEKHLGAEECDVCGIWRPLYTMSCPACKVKACVGCKYEKNNEELI</sequence>
<dbReference type="GO" id="GO:0045259">
    <property type="term" value="C:proton-transporting ATP synthase complex"/>
    <property type="evidence" value="ECO:0007669"/>
    <property type="project" value="UniProtKB-KW"/>
</dbReference>
<dbReference type="SMART" id="SM00271">
    <property type="entry name" value="DnaJ"/>
    <property type="match status" value="1"/>
</dbReference>
<dbReference type="Proteomes" id="UP000509510">
    <property type="component" value="Chromosome I"/>
</dbReference>
<evidence type="ECO:0000313" key="15">
    <source>
        <dbReference type="EMBL" id="QKX53337.1"/>
    </source>
</evidence>
<dbReference type="AlphaFoldDB" id="A0A7H8QH88"/>
<gene>
    <name evidence="15" type="ORF">TRUGW13939_00415</name>
</gene>
<dbReference type="PRINTS" id="PR00126">
    <property type="entry name" value="ATPASEGAMMA"/>
</dbReference>
<dbReference type="InterPro" id="IPR023632">
    <property type="entry name" value="ATP_synth_F1_gsu_CS"/>
</dbReference>
<evidence type="ECO:0000256" key="12">
    <source>
        <dbReference type="ARBA" id="ARBA00031066"/>
    </source>
</evidence>
<evidence type="ECO:0000313" key="16">
    <source>
        <dbReference type="Proteomes" id="UP000509510"/>
    </source>
</evidence>
<dbReference type="NCBIfam" id="TIGR01146">
    <property type="entry name" value="ATPsyn_F1gamma"/>
    <property type="match status" value="1"/>
</dbReference>
<dbReference type="RefSeq" id="XP_035339516.1">
    <property type="nucleotide sequence ID" value="XM_035483623.1"/>
</dbReference>
<dbReference type="KEGG" id="trg:TRUGW13939_00415"/>
<dbReference type="GO" id="GO:0046933">
    <property type="term" value="F:proton-transporting ATP synthase activity, rotational mechanism"/>
    <property type="evidence" value="ECO:0007669"/>
    <property type="project" value="InterPro"/>
</dbReference>
<evidence type="ECO:0000256" key="5">
    <source>
        <dbReference type="ARBA" id="ARBA00022781"/>
    </source>
</evidence>
<dbReference type="InterPro" id="IPR035968">
    <property type="entry name" value="ATP_synth_F1_ATPase_gsu"/>
</dbReference>
<keyword evidence="4" id="KW-0813">Transport</keyword>
<dbReference type="Gene3D" id="1.10.287.110">
    <property type="entry name" value="DnaJ domain"/>
    <property type="match status" value="1"/>
</dbReference>